<dbReference type="Pfam" id="PF02720">
    <property type="entry name" value="DUF222"/>
    <property type="match status" value="1"/>
</dbReference>
<reference evidence="2 3" key="1">
    <citation type="submission" date="2016-11" db="EMBL/GenBank/DDBJ databases">
        <title>Genome sequences of unsequenced Mycobacteria.</title>
        <authorList>
            <person name="Greninger A.L."/>
            <person name="Fang F."/>
            <person name="Jerome K.R."/>
        </authorList>
    </citation>
    <scope>NUCLEOTIDE SEQUENCE [LARGE SCALE GENOMIC DNA]</scope>
    <source>
        <strain evidence="2 3">M11</strain>
    </source>
</reference>
<dbReference type="EMBL" id="MPNT01000028">
    <property type="protein sequence ID" value="OJZ69298.1"/>
    <property type="molecule type" value="Genomic_DNA"/>
</dbReference>
<dbReference type="InterPro" id="IPR003870">
    <property type="entry name" value="DUF222"/>
</dbReference>
<dbReference type="OrthoDB" id="4752052at2"/>
<name>A0A1Q4HNV2_9MYCO</name>
<evidence type="ECO:0000313" key="2">
    <source>
        <dbReference type="EMBL" id="OJZ69298.1"/>
    </source>
</evidence>
<gene>
    <name evidence="2" type="ORF">BRW65_23390</name>
</gene>
<comment type="caution">
    <text evidence="2">The sequence shown here is derived from an EMBL/GenBank/DDBJ whole genome shotgun (WGS) entry which is preliminary data.</text>
</comment>
<feature type="domain" description="DUF222" evidence="1">
    <location>
        <begin position="38"/>
        <end position="188"/>
    </location>
</feature>
<organism evidence="2 3">
    <name type="scientific">Mycobacterium paraffinicum</name>
    <dbReference type="NCBI Taxonomy" id="53378"/>
    <lineage>
        <taxon>Bacteria</taxon>
        <taxon>Bacillati</taxon>
        <taxon>Actinomycetota</taxon>
        <taxon>Actinomycetes</taxon>
        <taxon>Mycobacteriales</taxon>
        <taxon>Mycobacteriaceae</taxon>
        <taxon>Mycobacterium</taxon>
    </lineage>
</organism>
<dbReference type="RefSeq" id="WP_139273218.1">
    <property type="nucleotide sequence ID" value="NZ_MPNT01000028.1"/>
</dbReference>
<sequence>MSPSSHEDAVEVFDALHADLDRACELSFDASNTQQCLDVLERCERVRRRIAAIEHPVINNLARQATPEELGGTLAHAVAEATLIRHAEASQRVKEATDLGPRRGLTGEPLEPILPATAAAQRQGKLGGGQVAVIRQFFRHLPGWIDAATRAAVEADLAAHATHYRPEHLAQLADHLADCLNPDGTYRD</sequence>
<accession>A0A1Q4HNV2</accession>
<feature type="non-terminal residue" evidence="2">
    <location>
        <position position="188"/>
    </location>
</feature>
<evidence type="ECO:0000313" key="3">
    <source>
        <dbReference type="Proteomes" id="UP000186438"/>
    </source>
</evidence>
<keyword evidence="3" id="KW-1185">Reference proteome</keyword>
<dbReference type="STRING" id="53378.BRW65_23390"/>
<dbReference type="AlphaFoldDB" id="A0A1Q4HNV2"/>
<dbReference type="Proteomes" id="UP000186438">
    <property type="component" value="Unassembled WGS sequence"/>
</dbReference>
<proteinExistence type="predicted"/>
<evidence type="ECO:0000259" key="1">
    <source>
        <dbReference type="Pfam" id="PF02720"/>
    </source>
</evidence>
<protein>
    <recommendedName>
        <fullName evidence="1">DUF222 domain-containing protein</fullName>
    </recommendedName>
</protein>